<dbReference type="HOGENOM" id="CLU_017034_1_0_5"/>
<dbReference type="EMBL" id="CP000230">
    <property type="protein sequence ID" value="ABC24478.1"/>
    <property type="molecule type" value="Genomic_DNA"/>
</dbReference>
<dbReference type="PANTHER" id="PTHR12788:SF10">
    <property type="entry name" value="PROTEIN-TYROSINE SULFOTRANSFERASE"/>
    <property type="match status" value="1"/>
</dbReference>
<dbReference type="Pfam" id="PF13432">
    <property type="entry name" value="TPR_16"/>
    <property type="match status" value="2"/>
</dbReference>
<evidence type="ECO:0000313" key="4">
    <source>
        <dbReference type="Proteomes" id="UP000001929"/>
    </source>
</evidence>
<organism evidence="3 4">
    <name type="scientific">Rhodospirillum rubrum (strain ATCC 11170 / ATH 1.1.1 / DSM 467 / LMG 4362 / NCIMB 8255 / S1)</name>
    <dbReference type="NCBI Taxonomy" id="269796"/>
    <lineage>
        <taxon>Bacteria</taxon>
        <taxon>Pseudomonadati</taxon>
        <taxon>Pseudomonadota</taxon>
        <taxon>Alphaproteobacteria</taxon>
        <taxon>Rhodospirillales</taxon>
        <taxon>Rhodospirillaceae</taxon>
        <taxon>Rhodospirillum</taxon>
    </lineage>
</organism>
<keyword evidence="2" id="KW-0802">TPR repeat</keyword>
<dbReference type="GO" id="GO:0008476">
    <property type="term" value="F:protein-tyrosine sulfotransferase activity"/>
    <property type="evidence" value="ECO:0007669"/>
    <property type="project" value="InterPro"/>
</dbReference>
<dbReference type="Proteomes" id="UP000001929">
    <property type="component" value="Chromosome"/>
</dbReference>
<evidence type="ECO:0000256" key="1">
    <source>
        <dbReference type="ARBA" id="ARBA00022679"/>
    </source>
</evidence>
<dbReference type="InterPro" id="IPR011990">
    <property type="entry name" value="TPR-like_helical_dom_sf"/>
</dbReference>
<dbReference type="SMART" id="SM00028">
    <property type="entry name" value="TPR"/>
    <property type="match status" value="5"/>
</dbReference>
<dbReference type="SUPFAM" id="SSF48452">
    <property type="entry name" value="TPR-like"/>
    <property type="match status" value="1"/>
</dbReference>
<dbReference type="SUPFAM" id="SSF52540">
    <property type="entry name" value="P-loop containing nucleoside triphosphate hydrolases"/>
    <property type="match status" value="1"/>
</dbReference>
<name>Q2RN17_RHORT</name>
<dbReference type="PhylomeDB" id="Q2RN17"/>
<sequence>MQGHHAAARALRRQGRLGEAIARYRAALAATPGAAVLQAEMAECLFAAGQAEAAVKALGQAVRLDPDNATHRGNLAMLLARKGDLAGAIDHARAAVRLAPKDGALRLRLARLLIAAGHPREAEAEALDATRRLPREAASWIALAGARLLDQRPNDAEAPSARALALAPNDAEALSLRTDLLLSLGRLAEAEATARLALKRQPTSLAALVALSKAKTFRPDDPDWPALAALLPSLGERSAEEAVKLHFASAKALEDMGRDDEAFAHYQAGNSLKGRGLPDELPALSAMVDSLERWTPKLRPVGEGDPLPVFIVGMPRSGTTLVEQILDRHRAIHGAGEILLFGERVVANGLGGYSADPQGLDPERLAALGADYRDRLRGLAPRAGRIINKTPGNWLHLGLIAAALPGARIIWCRRDPVDCCLSCFRNLFGQGHAWTTDLGRAGRYYRLQERLTGHWQAVLGDERMTAVDYEALVADPEAEARRLVAHLGLEWDEACLDHTRGGRAVTTLSQVQVRQPITDASVGRGRRFQTHLGPLLTALDGR</sequence>
<reference evidence="3 4" key="1">
    <citation type="journal article" date="2011" name="Stand. Genomic Sci.">
        <title>Complete genome sequence of Rhodospirillum rubrum type strain (S1).</title>
        <authorList>
            <person name="Munk A.C."/>
            <person name="Copeland A."/>
            <person name="Lucas S."/>
            <person name="Lapidus A."/>
            <person name="Del Rio T.G."/>
            <person name="Barry K."/>
            <person name="Detter J.C."/>
            <person name="Hammon N."/>
            <person name="Israni S."/>
            <person name="Pitluck S."/>
            <person name="Brettin T."/>
            <person name="Bruce D."/>
            <person name="Han C."/>
            <person name="Tapia R."/>
            <person name="Gilna P."/>
            <person name="Schmutz J."/>
            <person name="Larimer F."/>
            <person name="Land M."/>
            <person name="Kyrpides N.C."/>
            <person name="Mavromatis K."/>
            <person name="Richardson P."/>
            <person name="Rohde M."/>
            <person name="Goker M."/>
            <person name="Klenk H.P."/>
            <person name="Zhang Y."/>
            <person name="Roberts G.P."/>
            <person name="Reslewic S."/>
            <person name="Schwartz D.C."/>
        </authorList>
    </citation>
    <scope>NUCLEOTIDE SEQUENCE [LARGE SCALE GENOMIC DNA]</scope>
    <source>
        <strain evidence="4">ATCC 11170 / ATH 1.1.1 / DSM 467 / LMG 4362 / NCIMB 8255 / S1</strain>
    </source>
</reference>
<dbReference type="AlphaFoldDB" id="Q2RN17"/>
<protein>
    <submittedName>
        <fullName evidence="3">Sulfotransferase</fullName>
    </submittedName>
</protein>
<proteinExistence type="predicted"/>
<dbReference type="Gene3D" id="3.40.50.300">
    <property type="entry name" value="P-loop containing nucleotide triphosphate hydrolases"/>
    <property type="match status" value="1"/>
</dbReference>
<dbReference type="Gene3D" id="1.25.40.10">
    <property type="entry name" value="Tetratricopeptide repeat domain"/>
    <property type="match status" value="1"/>
</dbReference>
<dbReference type="InterPro" id="IPR026634">
    <property type="entry name" value="TPST-like"/>
</dbReference>
<evidence type="ECO:0000256" key="2">
    <source>
        <dbReference type="PROSITE-ProRule" id="PRU00339"/>
    </source>
</evidence>
<dbReference type="KEGG" id="rru:Rru_A3684"/>
<dbReference type="PANTHER" id="PTHR12788">
    <property type="entry name" value="PROTEIN-TYROSINE SULFOTRANSFERASE 2"/>
    <property type="match status" value="1"/>
</dbReference>
<gene>
    <name evidence="3" type="ordered locus">Rru_A3684</name>
</gene>
<dbReference type="eggNOG" id="COG0457">
    <property type="taxonomic scope" value="Bacteria"/>
</dbReference>
<dbReference type="InterPro" id="IPR027417">
    <property type="entry name" value="P-loop_NTPase"/>
</dbReference>
<keyword evidence="4" id="KW-1185">Reference proteome</keyword>
<dbReference type="STRING" id="269796.Rru_A3684"/>
<keyword evidence="1" id="KW-0808">Transferase</keyword>
<dbReference type="Pfam" id="PF13469">
    <property type="entry name" value="Sulfotransfer_3"/>
    <property type="match status" value="1"/>
</dbReference>
<evidence type="ECO:0000313" key="3">
    <source>
        <dbReference type="EMBL" id="ABC24478.1"/>
    </source>
</evidence>
<dbReference type="EnsemblBacteria" id="ABC24478">
    <property type="protein sequence ID" value="ABC24478"/>
    <property type="gene ID" value="Rru_A3684"/>
</dbReference>
<dbReference type="InterPro" id="IPR019734">
    <property type="entry name" value="TPR_rpt"/>
</dbReference>
<dbReference type="PROSITE" id="PS50005">
    <property type="entry name" value="TPR"/>
    <property type="match status" value="1"/>
</dbReference>
<dbReference type="PATRIC" id="fig|269796.9.peg.3807"/>
<accession>Q2RN17</accession>
<feature type="repeat" description="TPR" evidence="2">
    <location>
        <begin position="35"/>
        <end position="68"/>
    </location>
</feature>
<dbReference type="RefSeq" id="WP_011391431.1">
    <property type="nucleotide sequence ID" value="NC_007643.1"/>
</dbReference>